<protein>
    <recommendedName>
        <fullName evidence="1">N-acetylglucosamine binding protein A domain-containing protein</fullName>
    </recommendedName>
</protein>
<evidence type="ECO:0000313" key="3">
    <source>
        <dbReference type="Proteomes" id="UP000281474"/>
    </source>
</evidence>
<dbReference type="InterPro" id="IPR041029">
    <property type="entry name" value="GbpA_2"/>
</dbReference>
<dbReference type="OrthoDB" id="3675244at2"/>
<sequence>MQRSSFFLKSMGIYSFSVMLWGLFWFGSRVQAVAEHTLVPAIHKTSFSTVNESLSSSDIAKAGDDLITLSETQSSQCNQQEPIISADGDGRSIIGRIVPSRDLKVGDKVTVKVYDKSNRLLPNQLALTINSSRQGKAKQWAFQLAYNINHKFAGLRAGQADNTGGVTPKHSCNLVYASPFSTVGRLETVFTIANPNVTNVETVDNSNPVTMEDSQIQIQ</sequence>
<comment type="caution">
    <text evidence="2">The sequence shown here is derived from an EMBL/GenBank/DDBJ whole genome shotgun (WGS) entry which is preliminary data.</text>
</comment>
<evidence type="ECO:0000259" key="1">
    <source>
        <dbReference type="Pfam" id="PF18416"/>
    </source>
</evidence>
<dbReference type="Pfam" id="PF18416">
    <property type="entry name" value="GbpA_2"/>
    <property type="match status" value="1"/>
</dbReference>
<dbReference type="EMBL" id="QZEI01000004">
    <property type="protein sequence ID" value="RLV61344.1"/>
    <property type="molecule type" value="Genomic_DNA"/>
</dbReference>
<dbReference type="Gene3D" id="3.30.70.2150">
    <property type="match status" value="1"/>
</dbReference>
<gene>
    <name evidence="2" type="ORF">D5018_02375</name>
</gene>
<name>A0A3L8Q194_9GAMM</name>
<proteinExistence type="predicted"/>
<feature type="domain" description="N-acetylglucosamine binding protein A" evidence="1">
    <location>
        <begin position="94"/>
        <end position="186"/>
    </location>
</feature>
<evidence type="ECO:0000313" key="2">
    <source>
        <dbReference type="EMBL" id="RLV61344.1"/>
    </source>
</evidence>
<reference evidence="2 3" key="1">
    <citation type="submission" date="2018-09" db="EMBL/GenBank/DDBJ databases">
        <title>Phylogeny of the Shewanellaceae, and recommendation for two new genera, Pseudoshewanella and Parashewanella.</title>
        <authorList>
            <person name="Wang G."/>
        </authorList>
    </citation>
    <scope>NUCLEOTIDE SEQUENCE [LARGE SCALE GENOMIC DNA]</scope>
    <source>
        <strain evidence="2 3">C51</strain>
    </source>
</reference>
<accession>A0A3L8Q194</accession>
<organism evidence="2 3">
    <name type="scientific">Parashewanella curva</name>
    <dbReference type="NCBI Taxonomy" id="2338552"/>
    <lineage>
        <taxon>Bacteria</taxon>
        <taxon>Pseudomonadati</taxon>
        <taxon>Pseudomonadota</taxon>
        <taxon>Gammaproteobacteria</taxon>
        <taxon>Alteromonadales</taxon>
        <taxon>Shewanellaceae</taxon>
        <taxon>Parashewanella</taxon>
    </lineage>
</organism>
<keyword evidence="3" id="KW-1185">Reference proteome</keyword>
<dbReference type="RefSeq" id="WP_121837381.1">
    <property type="nucleotide sequence ID" value="NZ_ML014755.1"/>
</dbReference>
<dbReference type="Proteomes" id="UP000281474">
    <property type="component" value="Unassembled WGS sequence"/>
</dbReference>
<dbReference type="AlphaFoldDB" id="A0A3L8Q194"/>